<evidence type="ECO:0000313" key="1">
    <source>
        <dbReference type="EMBL" id="QDF18627.1"/>
    </source>
</evidence>
<reference evidence="1 2" key="1">
    <citation type="submission" date="2019-05" db="EMBL/GenBank/DDBJ databases">
        <authorList>
            <person name="Pope W.H."/>
            <person name="Garlena R.A."/>
            <person name="Russell D.A."/>
            <person name="Jacobs-Sera D."/>
            <person name="Hatfull G.F."/>
        </authorList>
    </citation>
    <scope>NUCLEOTIDE SEQUENCE [LARGE SCALE GENOMIC DNA]</scope>
</reference>
<name>A0A4Y6EKQ5_9CAUD</name>
<accession>A0A4Y6EKQ5</accession>
<dbReference type="RefSeq" id="YP_010058929.1">
    <property type="nucleotide sequence ID" value="NC_054723.1"/>
</dbReference>
<dbReference type="GeneID" id="64766160"/>
<protein>
    <recommendedName>
        <fullName evidence="3">DUF1508 domain-containing protein</fullName>
    </recommendedName>
</protein>
<dbReference type="KEGG" id="vg:64766160"/>
<sequence>MAMEFERLTVSGKKGALTWSLQARNSQVVAEAEQTFVSVHNALRNARSVLGNDRYNGVEIRDNYSPMEKFSRLPVALHGR</sequence>
<evidence type="ECO:0000313" key="2">
    <source>
        <dbReference type="Proteomes" id="UP000318375"/>
    </source>
</evidence>
<keyword evidence="2" id="KW-1185">Reference proteome</keyword>
<proteinExistence type="predicted"/>
<dbReference type="EMBL" id="MK977695">
    <property type="protein sequence ID" value="QDF18627.1"/>
    <property type="molecule type" value="Genomic_DNA"/>
</dbReference>
<evidence type="ECO:0008006" key="3">
    <source>
        <dbReference type="Google" id="ProtNLM"/>
    </source>
</evidence>
<organism evidence="1 2">
    <name type="scientific">Gordonia phage Pupper</name>
    <dbReference type="NCBI Taxonomy" id="2571249"/>
    <lineage>
        <taxon>Viruses</taxon>
        <taxon>Duplodnaviria</taxon>
        <taxon>Heunggongvirae</taxon>
        <taxon>Uroviricota</taxon>
        <taxon>Caudoviricetes</taxon>
        <taxon>Puppervirus</taxon>
        <taxon>Puppervirus Pupper</taxon>
    </lineage>
</organism>
<gene>
    <name evidence="1" type="primary">141</name>
    <name evidence="1" type="ORF">SEA_PUPPER_141</name>
</gene>
<dbReference type="Proteomes" id="UP000318375">
    <property type="component" value="Segment"/>
</dbReference>